<reference evidence="1" key="1">
    <citation type="journal article" date="2013" name="J. Plant Res.">
        <title>Effect of fungi and light on seed germination of three Opuntia species from semiarid lands of central Mexico.</title>
        <authorList>
            <person name="Delgado-Sanchez P."/>
            <person name="Jimenez-Bremont J.F."/>
            <person name="Guerrero-Gonzalez Mde L."/>
            <person name="Flores J."/>
        </authorList>
    </citation>
    <scope>NUCLEOTIDE SEQUENCE</scope>
    <source>
        <tissue evidence="1">Cladode</tissue>
    </source>
</reference>
<name>A0A7C9AQA0_OPUST</name>
<accession>A0A7C9AQA0</accession>
<reference evidence="1" key="2">
    <citation type="submission" date="2020-07" db="EMBL/GenBank/DDBJ databases">
        <authorList>
            <person name="Vera ALvarez R."/>
            <person name="Arias-Moreno D.M."/>
            <person name="Jimenez-Jacinto V."/>
            <person name="Jimenez-Bremont J.F."/>
            <person name="Swaminathan K."/>
            <person name="Moose S.P."/>
            <person name="Guerrero-Gonzalez M.L."/>
            <person name="Marino-Ramirez L."/>
            <person name="Landsman D."/>
            <person name="Rodriguez-Kessler M."/>
            <person name="Delgado-Sanchez P."/>
        </authorList>
    </citation>
    <scope>NUCLEOTIDE SEQUENCE</scope>
    <source>
        <tissue evidence="1">Cladode</tissue>
    </source>
</reference>
<protein>
    <submittedName>
        <fullName evidence="1">Uncharacterized protein</fullName>
    </submittedName>
</protein>
<dbReference type="EMBL" id="GISG01261535">
    <property type="protein sequence ID" value="MBA4674072.1"/>
    <property type="molecule type" value="Transcribed_RNA"/>
</dbReference>
<evidence type="ECO:0000313" key="1">
    <source>
        <dbReference type="EMBL" id="MBA4674072.1"/>
    </source>
</evidence>
<organism evidence="1">
    <name type="scientific">Opuntia streptacantha</name>
    <name type="common">Prickly pear cactus</name>
    <name type="synonym">Opuntia cardona</name>
    <dbReference type="NCBI Taxonomy" id="393608"/>
    <lineage>
        <taxon>Eukaryota</taxon>
        <taxon>Viridiplantae</taxon>
        <taxon>Streptophyta</taxon>
        <taxon>Embryophyta</taxon>
        <taxon>Tracheophyta</taxon>
        <taxon>Spermatophyta</taxon>
        <taxon>Magnoliopsida</taxon>
        <taxon>eudicotyledons</taxon>
        <taxon>Gunneridae</taxon>
        <taxon>Pentapetalae</taxon>
        <taxon>Caryophyllales</taxon>
        <taxon>Cactineae</taxon>
        <taxon>Cactaceae</taxon>
        <taxon>Opuntioideae</taxon>
        <taxon>Opuntia</taxon>
    </lineage>
</organism>
<proteinExistence type="predicted"/>
<dbReference type="AlphaFoldDB" id="A0A7C9AQA0"/>
<sequence>MTNLNAQTRITNKVASDDIFSFMIEYRKTRITAVPKKNIATFPSSSIKLFERKLLARIKMTNTAKINPTDAFILLAETDNPKTSFALPIANNCTRRERNIMLKPITMRFRSNSVHFERARPITLSINCRYMPICFLSVGNEAQLSSVHDNESFTTSNQFFSASE</sequence>